<name>A0AAU9UAL0_EUPED</name>
<dbReference type="GO" id="GO:0005737">
    <property type="term" value="C:cytoplasm"/>
    <property type="evidence" value="ECO:0007669"/>
    <property type="project" value="TreeGrafter"/>
</dbReference>
<dbReference type="Proteomes" id="UP001153954">
    <property type="component" value="Unassembled WGS sequence"/>
</dbReference>
<evidence type="ECO:0008006" key="4">
    <source>
        <dbReference type="Google" id="ProtNLM"/>
    </source>
</evidence>
<accession>A0AAU9UAL0</accession>
<dbReference type="Pfam" id="PF04752">
    <property type="entry name" value="ChaC"/>
    <property type="match status" value="1"/>
</dbReference>
<dbReference type="InterPro" id="IPR006840">
    <property type="entry name" value="ChaC"/>
</dbReference>
<evidence type="ECO:0000313" key="2">
    <source>
        <dbReference type="EMBL" id="CAH2095162.1"/>
    </source>
</evidence>
<dbReference type="AlphaFoldDB" id="A0AAU9UAL0"/>
<protein>
    <recommendedName>
        <fullName evidence="4">Gamma-glutamylcyclotransferase</fullName>
    </recommendedName>
</protein>
<evidence type="ECO:0000313" key="3">
    <source>
        <dbReference type="Proteomes" id="UP001153954"/>
    </source>
</evidence>
<dbReference type="PANTHER" id="PTHR12192">
    <property type="entry name" value="CATION TRANSPORT PROTEIN CHAC-RELATED"/>
    <property type="match status" value="1"/>
</dbReference>
<comment type="caution">
    <text evidence="2">The sequence shown here is derived from an EMBL/GenBank/DDBJ whole genome shotgun (WGS) entry which is preliminary data.</text>
</comment>
<gene>
    <name evidence="2" type="ORF">EEDITHA_LOCUS10650</name>
</gene>
<sequence>MGVTWGKAFLIAAENKAALPYLSTRECQLGGYRIYTVNFHPKPSFFQPSSSNQNFTENRKALLYIAVPENKHWLGAAPLSDIAKQILECQGSAGPNVEYLLRLADFMRDEVPEALDEHLFSLERLVKKFAADMRICLRTLMGENEKVEENKLEPQAVPPSFQFASRIPEKKLRCVNM</sequence>
<keyword evidence="1" id="KW-0456">Lyase</keyword>
<dbReference type="GO" id="GO:0061928">
    <property type="term" value="F:glutathione specific gamma-glutamylcyclotransferase activity"/>
    <property type="evidence" value="ECO:0007669"/>
    <property type="project" value="InterPro"/>
</dbReference>
<reference evidence="2" key="1">
    <citation type="submission" date="2022-03" db="EMBL/GenBank/DDBJ databases">
        <authorList>
            <person name="Tunstrom K."/>
        </authorList>
    </citation>
    <scope>NUCLEOTIDE SEQUENCE</scope>
</reference>
<evidence type="ECO:0000256" key="1">
    <source>
        <dbReference type="ARBA" id="ARBA00023239"/>
    </source>
</evidence>
<keyword evidence="3" id="KW-1185">Reference proteome</keyword>
<organism evidence="2 3">
    <name type="scientific">Euphydryas editha</name>
    <name type="common">Edith's checkerspot</name>
    <dbReference type="NCBI Taxonomy" id="104508"/>
    <lineage>
        <taxon>Eukaryota</taxon>
        <taxon>Metazoa</taxon>
        <taxon>Ecdysozoa</taxon>
        <taxon>Arthropoda</taxon>
        <taxon>Hexapoda</taxon>
        <taxon>Insecta</taxon>
        <taxon>Pterygota</taxon>
        <taxon>Neoptera</taxon>
        <taxon>Endopterygota</taxon>
        <taxon>Lepidoptera</taxon>
        <taxon>Glossata</taxon>
        <taxon>Ditrysia</taxon>
        <taxon>Papilionoidea</taxon>
        <taxon>Nymphalidae</taxon>
        <taxon>Nymphalinae</taxon>
        <taxon>Euphydryas</taxon>
    </lineage>
</organism>
<proteinExistence type="predicted"/>
<dbReference type="PANTHER" id="PTHR12192:SF26">
    <property type="entry name" value="GLUTATHIONE-SPECIFIC GAMMA-GLUTAMYLCYCLOTRANSFERASE 1"/>
    <property type="match status" value="1"/>
</dbReference>
<dbReference type="EMBL" id="CAKOGL010000015">
    <property type="protein sequence ID" value="CAH2095162.1"/>
    <property type="molecule type" value="Genomic_DNA"/>
</dbReference>
<dbReference type="GO" id="GO:0006751">
    <property type="term" value="P:glutathione catabolic process"/>
    <property type="evidence" value="ECO:0007669"/>
    <property type="project" value="InterPro"/>
</dbReference>